<dbReference type="RefSeq" id="WP_015028159.1">
    <property type="nucleotide sequence ID" value="NC_018748.1"/>
</dbReference>
<sequence length="176" mass="18961">MATWIIDPTHSEVNFKVKHLMISTVTGTFGTYEGSIETANDTDFAGAKVSFSADIDSISTNQEQRDGHLKSADFFDAASFPKLTFAATSMEKVDDETYHVTGDLTIKGTTKPVTLKAEFGGIMGDFYGNTKAGFEIAGKINRQDFGLTWGAVTEAGGVVVSDEVKLAFNIQLVKQA</sequence>
<dbReference type="Pfam" id="PF04264">
    <property type="entry name" value="YceI"/>
    <property type="match status" value="1"/>
</dbReference>
<evidence type="ECO:0000313" key="2">
    <source>
        <dbReference type="EMBL" id="AFK02459.1"/>
    </source>
</evidence>
<gene>
    <name evidence="2" type="ordered locus">Emtol_1310</name>
</gene>
<evidence type="ECO:0000313" key="3">
    <source>
        <dbReference type="Proteomes" id="UP000002875"/>
    </source>
</evidence>
<evidence type="ECO:0000259" key="1">
    <source>
        <dbReference type="SMART" id="SM00867"/>
    </source>
</evidence>
<dbReference type="InterPro" id="IPR036761">
    <property type="entry name" value="TTHA0802/YceI-like_sf"/>
</dbReference>
<keyword evidence="3" id="KW-1185">Reference proteome</keyword>
<dbReference type="SMART" id="SM00867">
    <property type="entry name" value="YceI"/>
    <property type="match status" value="1"/>
</dbReference>
<dbReference type="PANTHER" id="PTHR34406:SF1">
    <property type="entry name" value="PROTEIN YCEI"/>
    <property type="match status" value="1"/>
</dbReference>
<dbReference type="InterPro" id="IPR007372">
    <property type="entry name" value="Lipid/polyisoprenoid-bd_YceI"/>
</dbReference>
<accession>A0ABM5MZP3</accession>
<reference evidence="2 3" key="1">
    <citation type="submission" date="2011-07" db="EMBL/GenBank/DDBJ databases">
        <title>The complete genome of chromosome of Emticicia oligotrophica DSM 17448.</title>
        <authorList>
            <consortium name="US DOE Joint Genome Institute (JGI-PGF)"/>
            <person name="Lucas S."/>
            <person name="Han J."/>
            <person name="Lapidus A."/>
            <person name="Bruce D."/>
            <person name="Goodwin L."/>
            <person name="Pitluck S."/>
            <person name="Peters L."/>
            <person name="Kyrpides N."/>
            <person name="Mavromatis K."/>
            <person name="Ivanova N."/>
            <person name="Ovchinnikova G."/>
            <person name="Teshima H."/>
            <person name="Detter J.C."/>
            <person name="Tapia R."/>
            <person name="Han C."/>
            <person name="Land M."/>
            <person name="Hauser L."/>
            <person name="Markowitz V."/>
            <person name="Cheng J.-F."/>
            <person name="Hugenholtz P."/>
            <person name="Woyke T."/>
            <person name="Wu D."/>
            <person name="Tindall B."/>
            <person name="Pomrenke H."/>
            <person name="Brambilla E."/>
            <person name="Klenk H.-P."/>
            <person name="Eisen J.A."/>
        </authorList>
    </citation>
    <scope>NUCLEOTIDE SEQUENCE [LARGE SCALE GENOMIC DNA]</scope>
    <source>
        <strain evidence="2 3">DSM 17448</strain>
    </source>
</reference>
<dbReference type="Proteomes" id="UP000002875">
    <property type="component" value="Chromosome"/>
</dbReference>
<dbReference type="SUPFAM" id="SSF101874">
    <property type="entry name" value="YceI-like"/>
    <property type="match status" value="1"/>
</dbReference>
<dbReference type="Gene3D" id="2.40.128.110">
    <property type="entry name" value="Lipid/polyisoprenoid-binding, YceI-like"/>
    <property type="match status" value="1"/>
</dbReference>
<dbReference type="PANTHER" id="PTHR34406">
    <property type="entry name" value="PROTEIN YCEI"/>
    <property type="match status" value="1"/>
</dbReference>
<protein>
    <submittedName>
        <fullName evidence="2">YceI family protein</fullName>
    </submittedName>
</protein>
<proteinExistence type="predicted"/>
<feature type="domain" description="Lipid/polyisoprenoid-binding YceI-like" evidence="1">
    <location>
        <begin position="3"/>
        <end position="173"/>
    </location>
</feature>
<dbReference type="EMBL" id="CP002961">
    <property type="protein sequence ID" value="AFK02459.1"/>
    <property type="molecule type" value="Genomic_DNA"/>
</dbReference>
<organism evidence="2 3">
    <name type="scientific">Emticicia oligotrophica (strain DSM 17448 / CIP 109782 / MTCC 6937 / GPTSA100-15)</name>
    <dbReference type="NCBI Taxonomy" id="929562"/>
    <lineage>
        <taxon>Bacteria</taxon>
        <taxon>Pseudomonadati</taxon>
        <taxon>Bacteroidota</taxon>
        <taxon>Cytophagia</taxon>
        <taxon>Cytophagales</taxon>
        <taxon>Leadbetterellaceae</taxon>
        <taxon>Emticicia</taxon>
    </lineage>
</organism>
<name>A0ABM5MZP3_EMTOG</name>